<dbReference type="EMBL" id="CP001823">
    <property type="protein sequence ID" value="ACZ38314.1"/>
    <property type="molecule type" value="Genomic_DNA"/>
</dbReference>
<evidence type="ECO:0000256" key="3">
    <source>
        <dbReference type="ARBA" id="ARBA00035643"/>
    </source>
</evidence>
<accession>D1C247</accession>
<dbReference type="eggNOG" id="ENOG5032C67">
    <property type="taxonomic scope" value="Bacteria"/>
</dbReference>
<dbReference type="AlphaFoldDB" id="D1C247"/>
<evidence type="ECO:0000313" key="4">
    <source>
        <dbReference type="EMBL" id="ACZ38314.1"/>
    </source>
</evidence>
<dbReference type="Proteomes" id="UP000002027">
    <property type="component" value="Chromosome 1"/>
</dbReference>
<dbReference type="PANTHER" id="PTHR36852:SF1">
    <property type="entry name" value="PROTEIN GVPL 2"/>
    <property type="match status" value="1"/>
</dbReference>
<gene>
    <name evidence="4" type="ordered locus">Sthe_0877</name>
</gene>
<keyword evidence="1" id="KW-0304">Gas vesicle</keyword>
<dbReference type="HOGENOM" id="CLU_065736_0_0_0"/>
<proteinExistence type="inferred from homology"/>
<comment type="similarity">
    <text evidence="3">Belongs to the gas vesicle GvpF/GvpL family.</text>
</comment>
<dbReference type="OrthoDB" id="146444at2"/>
<organism evidence="4 5">
    <name type="scientific">Sphaerobacter thermophilus (strain ATCC 49802 / DSM 20745 / KCCM 41009 / NCIMB 13125 / S 6022)</name>
    <dbReference type="NCBI Taxonomy" id="479434"/>
    <lineage>
        <taxon>Bacteria</taxon>
        <taxon>Pseudomonadati</taxon>
        <taxon>Thermomicrobiota</taxon>
        <taxon>Thermomicrobia</taxon>
        <taxon>Sphaerobacterales</taxon>
        <taxon>Sphaerobacterineae</taxon>
        <taxon>Sphaerobacteraceae</taxon>
        <taxon>Sphaerobacter</taxon>
    </lineage>
</organism>
<dbReference type="RefSeq" id="WP_012871361.1">
    <property type="nucleotide sequence ID" value="NC_013523.1"/>
</dbReference>
<comment type="subcellular location">
    <subcellularLocation>
        <location evidence="2">Gas vesicle</location>
    </subcellularLocation>
</comment>
<reference evidence="4 5" key="2">
    <citation type="journal article" date="2010" name="Stand. Genomic Sci.">
        <title>Complete genome sequence of Desulfohalobium retbaense type strain (HR(100)).</title>
        <authorList>
            <person name="Spring S."/>
            <person name="Nolan M."/>
            <person name="Lapidus A."/>
            <person name="Glavina Del Rio T."/>
            <person name="Copeland A."/>
            <person name="Tice H."/>
            <person name="Cheng J.F."/>
            <person name="Lucas S."/>
            <person name="Land M."/>
            <person name="Chen F."/>
            <person name="Bruce D."/>
            <person name="Goodwin L."/>
            <person name="Pitluck S."/>
            <person name="Ivanova N."/>
            <person name="Mavromatis K."/>
            <person name="Mikhailova N."/>
            <person name="Pati A."/>
            <person name="Chen A."/>
            <person name="Palaniappan K."/>
            <person name="Hauser L."/>
            <person name="Chang Y.J."/>
            <person name="Jeffries C.D."/>
            <person name="Munk C."/>
            <person name="Kiss H."/>
            <person name="Chain P."/>
            <person name="Han C."/>
            <person name="Brettin T."/>
            <person name="Detter J.C."/>
            <person name="Schuler E."/>
            <person name="Goker M."/>
            <person name="Rohde M."/>
            <person name="Bristow J."/>
            <person name="Eisen J.A."/>
            <person name="Markowitz V."/>
            <person name="Hugenholtz P."/>
            <person name="Kyrpides N.C."/>
            <person name="Klenk H.P."/>
        </authorList>
    </citation>
    <scope>NUCLEOTIDE SEQUENCE [LARGE SCALE GENOMIC DNA]</scope>
    <source>
        <strain evidence="5">ATCC 49802 / DSM 20745 / S 6022</strain>
    </source>
</reference>
<keyword evidence="5" id="KW-1185">Reference proteome</keyword>
<dbReference type="GO" id="GO:0031412">
    <property type="term" value="P:gas vesicle organization"/>
    <property type="evidence" value="ECO:0007669"/>
    <property type="project" value="InterPro"/>
</dbReference>
<dbReference type="GO" id="GO:0031411">
    <property type="term" value="C:gas vesicle"/>
    <property type="evidence" value="ECO:0007669"/>
    <property type="project" value="UniProtKB-SubCell"/>
</dbReference>
<dbReference type="STRING" id="479434.Sthe_0877"/>
<protein>
    <submittedName>
        <fullName evidence="4">Gas vesicle synthesis GvpLGvpF</fullName>
    </submittedName>
</protein>
<sequence length="289" mass="32053">MVTERSQNAPQPTPEAGATVGGDRAWYLYGVTRSDSLIHDLLERTRADVRDAGEALQALICGDLAAIVRPVSSEEFGPEPLEKHLQDVAWLEAVVRAHNDVIAVFHRGRAILPAKFGSVFRSQEDLRAALTEAHDALVRQLDRLTECDEWAIHLYVDRDVVEQRVGETYPELQRLREDVETARPGRAYLLQRQLDAELASATDAMLSDVALAAFERLQRHAVAGETTSPVRADDPDAEILRAAFLVRRHHLPAFLSEADSITDSGTGVRCEYSGPWPPYSFAAPRDEVP</sequence>
<evidence type="ECO:0000256" key="1">
    <source>
        <dbReference type="ARBA" id="ARBA00022987"/>
    </source>
</evidence>
<evidence type="ECO:0000313" key="5">
    <source>
        <dbReference type="Proteomes" id="UP000002027"/>
    </source>
</evidence>
<dbReference type="Pfam" id="PF06386">
    <property type="entry name" value="GvpL_GvpF"/>
    <property type="match status" value="1"/>
</dbReference>
<dbReference type="InParanoid" id="D1C247"/>
<reference evidence="5" key="1">
    <citation type="submission" date="2009-11" db="EMBL/GenBank/DDBJ databases">
        <title>The complete chromosome 1 of Sphaerobacter thermophilus DSM 20745.</title>
        <authorList>
            <person name="Lucas S."/>
            <person name="Copeland A."/>
            <person name="Lapidus A."/>
            <person name="Glavina del Rio T."/>
            <person name="Dalin E."/>
            <person name="Tice H."/>
            <person name="Bruce D."/>
            <person name="Goodwin L."/>
            <person name="Pitluck S."/>
            <person name="Kyrpides N."/>
            <person name="Mavromatis K."/>
            <person name="Ivanova N."/>
            <person name="Mikhailova N."/>
            <person name="LaButti K.M."/>
            <person name="Clum A."/>
            <person name="Sun H.I."/>
            <person name="Brettin T."/>
            <person name="Detter J.C."/>
            <person name="Han C."/>
            <person name="Larimer F."/>
            <person name="Land M."/>
            <person name="Hauser L."/>
            <person name="Markowitz V."/>
            <person name="Cheng J.F."/>
            <person name="Hugenholtz P."/>
            <person name="Woyke T."/>
            <person name="Wu D."/>
            <person name="Steenblock K."/>
            <person name="Schneider S."/>
            <person name="Pukall R."/>
            <person name="Goeker M."/>
            <person name="Klenk H.P."/>
            <person name="Eisen J.A."/>
        </authorList>
    </citation>
    <scope>NUCLEOTIDE SEQUENCE [LARGE SCALE GENOMIC DNA]</scope>
    <source>
        <strain evidence="5">ATCC 49802 / DSM 20745 / S 6022</strain>
    </source>
</reference>
<dbReference type="InterPro" id="IPR009430">
    <property type="entry name" value="GvpL/GvpF"/>
</dbReference>
<dbReference type="KEGG" id="sti:Sthe_0877"/>
<evidence type="ECO:0000256" key="2">
    <source>
        <dbReference type="ARBA" id="ARBA00035108"/>
    </source>
</evidence>
<name>D1C247_SPHTD</name>
<dbReference type="PANTHER" id="PTHR36852">
    <property type="entry name" value="PROTEIN GVPL 2"/>
    <property type="match status" value="1"/>
</dbReference>